<evidence type="ECO:0000259" key="1">
    <source>
        <dbReference type="PROSITE" id="PS51192"/>
    </source>
</evidence>
<dbReference type="PANTHER" id="PTHR47396">
    <property type="entry name" value="TYPE I RESTRICTION ENZYME ECOKI R PROTEIN"/>
    <property type="match status" value="1"/>
</dbReference>
<evidence type="ECO:0000313" key="2">
    <source>
        <dbReference type="EMBL" id="GAB12329.1"/>
    </source>
</evidence>
<proteinExistence type="predicted"/>
<name>H0QHM8_ARTG1</name>
<dbReference type="GO" id="GO:0016787">
    <property type="term" value="F:hydrolase activity"/>
    <property type="evidence" value="ECO:0007669"/>
    <property type="project" value="InterPro"/>
</dbReference>
<accession>H0QHM8</accession>
<dbReference type="SUPFAM" id="SSF52540">
    <property type="entry name" value="P-loop containing nucleoside triphosphate hydrolases"/>
    <property type="match status" value="1"/>
</dbReference>
<dbReference type="Gene3D" id="3.40.50.300">
    <property type="entry name" value="P-loop containing nucleotide triphosphate hydrolases"/>
    <property type="match status" value="2"/>
</dbReference>
<dbReference type="CDD" id="cd18785">
    <property type="entry name" value="SF2_C"/>
    <property type="match status" value="1"/>
</dbReference>
<dbReference type="EMBL" id="BAEG01000012">
    <property type="protein sequence ID" value="GAB12329.1"/>
    <property type="molecule type" value="Genomic_DNA"/>
</dbReference>
<protein>
    <recommendedName>
        <fullName evidence="1">Helicase ATP-binding domain-containing protein</fullName>
    </recommendedName>
</protein>
<dbReference type="STRING" id="1077972.ARGLB_012_00230"/>
<dbReference type="GO" id="GO:0005829">
    <property type="term" value="C:cytosol"/>
    <property type="evidence" value="ECO:0007669"/>
    <property type="project" value="TreeGrafter"/>
</dbReference>
<gene>
    <name evidence="2" type="ORF">ARGLB_012_00230</name>
</gene>
<dbReference type="PROSITE" id="PS51192">
    <property type="entry name" value="HELICASE_ATP_BIND_1"/>
    <property type="match status" value="1"/>
</dbReference>
<dbReference type="InterPro" id="IPR006935">
    <property type="entry name" value="Helicase/UvrB_N"/>
</dbReference>
<keyword evidence="3" id="KW-1185">Reference proteome</keyword>
<dbReference type="AlphaFoldDB" id="H0QHM8"/>
<organism evidence="2 3">
    <name type="scientific">Arthrobacter globiformis (strain ATCC 8010 / DSM 20124 / JCM 1332 / NBRC 12137 / NCIMB 8907 / NRRL B-2979 / 168)</name>
    <dbReference type="NCBI Taxonomy" id="1077972"/>
    <lineage>
        <taxon>Bacteria</taxon>
        <taxon>Bacillati</taxon>
        <taxon>Actinomycetota</taxon>
        <taxon>Actinomycetes</taxon>
        <taxon>Micrococcales</taxon>
        <taxon>Micrococcaceae</taxon>
        <taxon>Arthrobacter</taxon>
    </lineage>
</organism>
<reference evidence="2 3" key="1">
    <citation type="submission" date="2011-12" db="EMBL/GenBank/DDBJ databases">
        <title>Whole genome shotgun sequence of Arthrobacter globiformis NBRC 12137.</title>
        <authorList>
            <person name="Miyazawa S."/>
            <person name="Hosoyama A."/>
            <person name="Tsuchikane K."/>
            <person name="Katsumata H."/>
            <person name="Yamazaki S."/>
            <person name="Fujita N."/>
        </authorList>
    </citation>
    <scope>NUCLEOTIDE SEQUENCE [LARGE SCALE GENOMIC DNA]</scope>
    <source>
        <strain evidence="2 3">NBRC 12137</strain>
    </source>
</reference>
<dbReference type="Pfam" id="PF04851">
    <property type="entry name" value="ResIII"/>
    <property type="match status" value="1"/>
</dbReference>
<dbReference type="InterPro" id="IPR027417">
    <property type="entry name" value="P-loop_NTPase"/>
</dbReference>
<dbReference type="Proteomes" id="UP000003828">
    <property type="component" value="Unassembled WGS sequence"/>
</dbReference>
<dbReference type="GO" id="GO:0005524">
    <property type="term" value="F:ATP binding"/>
    <property type="evidence" value="ECO:0007669"/>
    <property type="project" value="InterPro"/>
</dbReference>
<dbReference type="PANTHER" id="PTHR47396:SF1">
    <property type="entry name" value="ATP-DEPENDENT HELICASE IRC3-RELATED"/>
    <property type="match status" value="1"/>
</dbReference>
<dbReference type="InterPro" id="IPR050742">
    <property type="entry name" value="Helicase_Restrict-Modif_Enz"/>
</dbReference>
<feature type="domain" description="Helicase ATP-binding" evidence="1">
    <location>
        <begin position="7"/>
        <end position="185"/>
    </location>
</feature>
<dbReference type="GO" id="GO:0003677">
    <property type="term" value="F:DNA binding"/>
    <property type="evidence" value="ECO:0007669"/>
    <property type="project" value="InterPro"/>
</dbReference>
<evidence type="ECO:0000313" key="3">
    <source>
        <dbReference type="Proteomes" id="UP000003828"/>
    </source>
</evidence>
<sequence>MIDEYLNQEQASGQSALITMPTGTGKTAVVAAAIENASAGTGRSGKHFLVVAPWRGILGQLKRDLEYRVWERLNAHRSDSFPVILELPTTKQISKLADVEEPTVFVATTAKLLKIYEECDRDEVRMAELFADIKAVFVDEGHYEPAPRWSTAIRSLGCPTILLTATPYRNDQKFFNVHPSHRFRYSHQKAASEGFLRSPHFRTLPASTSDIFVSELVEFVREKIATHPDTRVIIRCGNAESIRDIVAALRKAGRQAIGIHEKFETDENVGLLRSVPNPDKSEADYWVHQFKLVEGVDDPRFRILAFYDRLGTDRSTIQQIGRVLRNPTKDPDDSAAWVVARDGFDVEAVWRNYETFDEKAGEAAATTPSLAKDLLSAQPSSVYYGGKFRSLLDLEADDAWKHFSYPLATRVFRSASVMNLDEIAERVSEEWQAEDREVLRWQYPDDRTIVLPFIDVSNSMFLRTGLFIEATFGFTVLRVKDAHVFVFDTEGRTPMLMTDAFSRETPMRLSRLLAGDSLLTTVSMDNTDLSKRSIRAKTIRAAAIGDLAPDLTDYAYICSVAEGYPQVRSDGKKFRRYLGLSRSRVRDSRSAERTFAEYAAWIDELSLTLEDDAHQPTSTFHRYARSSDDPSDKSPTHILLDVDVERFERQLEGGSSEQLRLDDYANDVINGQTTLEVNGETFTARVAWQEDRGRYEFSCPKLAQMDFRDRSAPQRELTRVINAEQLLRVVPAEQGFMYANGSFVQPMRPDQDTKRFWLLDVLTAVDPLASASSEKGRPRSDGNWDADSVFGLIDQLATRAPIGTSPEMTKYFPNLDMLLCADLGAEIADFIAVQPDRIAFLHAKAGKGSKLSASALHEIVSQAVKNLLWLQPINADVPQVGYWGQDWTLTMKGSQHVAKRLRVGRFSNGQEMWSHARSVITNPNADREVWLVLGAAMSESALRAAVENPTPQLIQIYSLLQTAWSAVSQVGGRLRVFCSP</sequence>
<dbReference type="InterPro" id="IPR014001">
    <property type="entry name" value="Helicase_ATP-bd"/>
</dbReference>
<dbReference type="eggNOG" id="COG1061">
    <property type="taxonomic scope" value="Bacteria"/>
</dbReference>
<dbReference type="SMART" id="SM00487">
    <property type="entry name" value="DEXDc"/>
    <property type="match status" value="1"/>
</dbReference>
<comment type="caution">
    <text evidence="2">The sequence shown here is derived from an EMBL/GenBank/DDBJ whole genome shotgun (WGS) entry which is preliminary data.</text>
</comment>